<keyword evidence="2" id="KW-0378">Hydrolase</keyword>
<proteinExistence type="predicted"/>
<dbReference type="SUPFAM" id="SSF56655">
    <property type="entry name" value="Carbohydrate phosphatase"/>
    <property type="match status" value="1"/>
</dbReference>
<dbReference type="PANTHER" id="PTHR20854:SF4">
    <property type="entry name" value="INOSITOL-1-MONOPHOSPHATASE-RELATED"/>
    <property type="match status" value="1"/>
</dbReference>
<evidence type="ECO:0000313" key="6">
    <source>
        <dbReference type="Proteomes" id="UP000467124"/>
    </source>
</evidence>
<dbReference type="Proteomes" id="UP000467124">
    <property type="component" value="Unassembled WGS sequence"/>
</dbReference>
<protein>
    <submittedName>
        <fullName evidence="5">Inositol monophosphatase</fullName>
    </submittedName>
</protein>
<dbReference type="PANTHER" id="PTHR20854">
    <property type="entry name" value="INOSITOL MONOPHOSPHATASE"/>
    <property type="match status" value="1"/>
</dbReference>
<dbReference type="InterPro" id="IPR020583">
    <property type="entry name" value="Inositol_monoP_metal-BS"/>
</dbReference>
<name>A0A7K2IM81_9ACTN</name>
<organism evidence="5 6">
    <name type="scientific">Nocardiopsis alba</name>
    <dbReference type="NCBI Taxonomy" id="53437"/>
    <lineage>
        <taxon>Bacteria</taxon>
        <taxon>Bacillati</taxon>
        <taxon>Actinomycetota</taxon>
        <taxon>Actinomycetes</taxon>
        <taxon>Streptosporangiales</taxon>
        <taxon>Nocardiopsidaceae</taxon>
        <taxon>Nocardiopsis</taxon>
    </lineage>
</organism>
<dbReference type="GeneID" id="91392093"/>
<dbReference type="GO" id="GO:0007165">
    <property type="term" value="P:signal transduction"/>
    <property type="evidence" value="ECO:0007669"/>
    <property type="project" value="TreeGrafter"/>
</dbReference>
<accession>A0A7K2IM81</accession>
<dbReference type="EMBL" id="WWHY01000001">
    <property type="protein sequence ID" value="MYR31069.1"/>
    <property type="molecule type" value="Genomic_DNA"/>
</dbReference>
<comment type="caution">
    <text evidence="5">The sequence shown here is derived from an EMBL/GenBank/DDBJ whole genome shotgun (WGS) entry which is preliminary data.</text>
</comment>
<feature type="binding site" evidence="4">
    <location>
        <position position="93"/>
    </location>
    <ligand>
        <name>Mg(2+)</name>
        <dbReference type="ChEBI" id="CHEBI:18420"/>
        <label>2</label>
    </ligand>
</feature>
<feature type="binding site" evidence="4">
    <location>
        <position position="216"/>
    </location>
    <ligand>
        <name>Mg(2+)</name>
        <dbReference type="ChEBI" id="CHEBI:18420"/>
        <label>1</label>
        <note>catalytic</note>
    </ligand>
</feature>
<dbReference type="Pfam" id="PF00459">
    <property type="entry name" value="Inositol_P"/>
    <property type="match status" value="1"/>
</dbReference>
<dbReference type="GO" id="GO:0006020">
    <property type="term" value="P:inositol metabolic process"/>
    <property type="evidence" value="ECO:0007669"/>
    <property type="project" value="TreeGrafter"/>
</dbReference>
<dbReference type="Gene3D" id="3.30.540.10">
    <property type="entry name" value="Fructose-1,6-Bisphosphatase, subunit A, domain 1"/>
    <property type="match status" value="1"/>
</dbReference>
<dbReference type="InterPro" id="IPR000760">
    <property type="entry name" value="Inositol_monophosphatase-like"/>
</dbReference>
<dbReference type="GO" id="GO:0046872">
    <property type="term" value="F:metal ion binding"/>
    <property type="evidence" value="ECO:0007669"/>
    <property type="project" value="UniProtKB-KW"/>
</dbReference>
<feature type="binding site" evidence="4">
    <location>
        <position position="67"/>
    </location>
    <ligand>
        <name>Mg(2+)</name>
        <dbReference type="ChEBI" id="CHEBI:18420"/>
        <label>1</label>
        <note>catalytic</note>
    </ligand>
</feature>
<comment type="cofactor">
    <cofactor evidence="4">
        <name>Mg(2+)</name>
        <dbReference type="ChEBI" id="CHEBI:18420"/>
    </cofactor>
</comment>
<evidence type="ECO:0000256" key="4">
    <source>
        <dbReference type="PIRSR" id="PIRSR600760-2"/>
    </source>
</evidence>
<dbReference type="PRINTS" id="PR00377">
    <property type="entry name" value="IMPHPHTASES"/>
</dbReference>
<dbReference type="RefSeq" id="WP_017535399.1">
    <property type="nucleotide sequence ID" value="NZ_BAZE01000006.1"/>
</dbReference>
<sequence>MTIDIDTVTKILRETAETVVLPRFRRLAEGEVSEKAPGDLVTVADQEAEEIISRRLREILDVPVVGEEAASSDPGLTRALLAEPRVWVVDPLDGTRNFVHGDERFAVMVALVYRGRSIVSWILRPTLDRVHVAELGSGAWCDGRRVRREPAPADPALLRGAARGRSLSTAERAHVEGSAPALAGLERGSGCVGVDYPRLAEGGLDFMLFSGTRPWDHAPGSLLLTEAGGVCLRPEGEPYRPDGEGRLLLTAADERTWRTVRPMMIP</sequence>
<evidence type="ECO:0000256" key="2">
    <source>
        <dbReference type="ARBA" id="ARBA00022801"/>
    </source>
</evidence>
<evidence type="ECO:0000256" key="3">
    <source>
        <dbReference type="ARBA" id="ARBA00022842"/>
    </source>
</evidence>
<keyword evidence="3 4" id="KW-0460">Magnesium</keyword>
<feature type="binding site" evidence="4">
    <location>
        <position position="90"/>
    </location>
    <ligand>
        <name>Mg(2+)</name>
        <dbReference type="ChEBI" id="CHEBI:18420"/>
        <label>2</label>
    </ligand>
</feature>
<dbReference type="GO" id="GO:0008934">
    <property type="term" value="F:inositol monophosphate 1-phosphatase activity"/>
    <property type="evidence" value="ECO:0007669"/>
    <property type="project" value="TreeGrafter"/>
</dbReference>
<dbReference type="PROSITE" id="PS00629">
    <property type="entry name" value="IMP_1"/>
    <property type="match status" value="1"/>
</dbReference>
<keyword evidence="1 4" id="KW-0479">Metal-binding</keyword>
<reference evidence="5 6" key="1">
    <citation type="journal article" date="2019" name="Nat. Commun.">
        <title>The antimicrobial potential of Streptomyces from insect microbiomes.</title>
        <authorList>
            <person name="Chevrette M.G."/>
            <person name="Carlson C.M."/>
            <person name="Ortega H.E."/>
            <person name="Thomas C."/>
            <person name="Ananiev G.E."/>
            <person name="Barns K.J."/>
            <person name="Book A.J."/>
            <person name="Cagnazzo J."/>
            <person name="Carlos C."/>
            <person name="Flanigan W."/>
            <person name="Grubbs K.J."/>
            <person name="Horn H.A."/>
            <person name="Hoffmann F.M."/>
            <person name="Klassen J.L."/>
            <person name="Knack J.J."/>
            <person name="Lewin G.R."/>
            <person name="McDonald B.R."/>
            <person name="Muller L."/>
            <person name="Melo W.G.P."/>
            <person name="Pinto-Tomas A.A."/>
            <person name="Schmitz A."/>
            <person name="Wendt-Pienkowski E."/>
            <person name="Wildman S."/>
            <person name="Zhao M."/>
            <person name="Zhang F."/>
            <person name="Bugni T.S."/>
            <person name="Andes D.R."/>
            <person name="Pupo M.T."/>
            <person name="Currie C.R."/>
        </authorList>
    </citation>
    <scope>NUCLEOTIDE SEQUENCE [LARGE SCALE GENOMIC DNA]</scope>
    <source>
        <strain evidence="5 6">SID5840</strain>
    </source>
</reference>
<dbReference type="AlphaFoldDB" id="A0A7K2IM81"/>
<gene>
    <name evidence="5" type="ORF">GTW20_01965</name>
</gene>
<feature type="binding site" evidence="4">
    <location>
        <position position="92"/>
    </location>
    <ligand>
        <name>Mg(2+)</name>
        <dbReference type="ChEBI" id="CHEBI:18420"/>
        <label>1</label>
        <note>catalytic</note>
    </ligand>
</feature>
<evidence type="ECO:0000313" key="5">
    <source>
        <dbReference type="EMBL" id="MYR31069.1"/>
    </source>
</evidence>
<evidence type="ECO:0000256" key="1">
    <source>
        <dbReference type="ARBA" id="ARBA00022723"/>
    </source>
</evidence>
<dbReference type="Gene3D" id="3.40.190.80">
    <property type="match status" value="1"/>
</dbReference>